<dbReference type="Proteomes" id="UP000218334">
    <property type="component" value="Unassembled WGS sequence"/>
</dbReference>
<keyword evidence="2" id="KW-1185">Reference proteome</keyword>
<protein>
    <submittedName>
        <fullName evidence="1">Uncharacterized protein</fullName>
    </submittedName>
</protein>
<reference evidence="2" key="1">
    <citation type="journal article" date="2017" name="Nat. Ecol. Evol.">
        <title>Genome expansion and lineage-specific genetic innovations in the forest pathogenic fungi Armillaria.</title>
        <authorList>
            <person name="Sipos G."/>
            <person name="Prasanna A.N."/>
            <person name="Walter M.C."/>
            <person name="O'Connor E."/>
            <person name="Balint B."/>
            <person name="Krizsan K."/>
            <person name="Kiss B."/>
            <person name="Hess J."/>
            <person name="Varga T."/>
            <person name="Slot J."/>
            <person name="Riley R."/>
            <person name="Boka B."/>
            <person name="Rigling D."/>
            <person name="Barry K."/>
            <person name="Lee J."/>
            <person name="Mihaltcheva S."/>
            <person name="LaButti K."/>
            <person name="Lipzen A."/>
            <person name="Waldron R."/>
            <person name="Moloney N.M."/>
            <person name="Sperisen C."/>
            <person name="Kredics L."/>
            <person name="Vagvoelgyi C."/>
            <person name="Patrignani A."/>
            <person name="Fitzpatrick D."/>
            <person name="Nagy I."/>
            <person name="Doyle S."/>
            <person name="Anderson J.B."/>
            <person name="Grigoriev I.V."/>
            <person name="Gueldener U."/>
            <person name="Muensterkoetter M."/>
            <person name="Nagy L.G."/>
        </authorList>
    </citation>
    <scope>NUCLEOTIDE SEQUENCE [LARGE SCALE GENOMIC DNA]</scope>
    <source>
        <strain evidence="2">28-4</strain>
    </source>
</reference>
<proteinExistence type="predicted"/>
<organism evidence="1 2">
    <name type="scientific">Armillaria solidipes</name>
    <dbReference type="NCBI Taxonomy" id="1076256"/>
    <lineage>
        <taxon>Eukaryota</taxon>
        <taxon>Fungi</taxon>
        <taxon>Dikarya</taxon>
        <taxon>Basidiomycota</taxon>
        <taxon>Agaricomycotina</taxon>
        <taxon>Agaricomycetes</taxon>
        <taxon>Agaricomycetidae</taxon>
        <taxon>Agaricales</taxon>
        <taxon>Marasmiineae</taxon>
        <taxon>Physalacriaceae</taxon>
        <taxon>Armillaria</taxon>
    </lineage>
</organism>
<dbReference type="AlphaFoldDB" id="A0A2H3BXZ9"/>
<gene>
    <name evidence="1" type="ORF">ARMSODRAFT_954645</name>
</gene>
<name>A0A2H3BXZ9_9AGAR</name>
<sequence length="390" mass="43910">MVTPLTTHLGDETAADHRALTIDTTTRLYQWNMRPGASIGDITKHPGITCIDGHHRTSPPSLSADEAASAVLSLIGLPAGTATTSSITYTNWAHLPEWIEKVLDVSWSVTYGHIGVGEESANLLWCLKRDGLGAEIDSSESSERLKIRVHVESPANGDGILDMAASKRAVRRHLAKIIDSIDFIIELVWARGDLSEYGEYSVRYAAGDTGCAIVAAGPTVIEIYDSNRTLPLEMFDSYARKLLEYTVRRDSPPLTAPVIKRGPMLSLSDDDNSRLTRIKIRPVDIYFSLWFELDKPIAAAKATVEGSVRPFHVEHGKSRWALGWSSWILQLQGWDTTLRRCMRILQTWKPCFRRHRHLRLRLFTLSRHLERHVFLHHSNMPLIRFSFAKL</sequence>
<evidence type="ECO:0000313" key="2">
    <source>
        <dbReference type="Proteomes" id="UP000218334"/>
    </source>
</evidence>
<dbReference type="EMBL" id="KZ293423">
    <property type="protein sequence ID" value="PBK71852.1"/>
    <property type="molecule type" value="Genomic_DNA"/>
</dbReference>
<accession>A0A2H3BXZ9</accession>
<evidence type="ECO:0000313" key="1">
    <source>
        <dbReference type="EMBL" id="PBK71852.1"/>
    </source>
</evidence>